<dbReference type="Gene3D" id="3.30.43.10">
    <property type="entry name" value="Uridine Diphospho-n-acetylenolpyruvylglucosamine Reductase, domain 2"/>
    <property type="match status" value="1"/>
</dbReference>
<feature type="domain" description="FAD-binding PCMH-type" evidence="2">
    <location>
        <begin position="18"/>
        <end position="182"/>
    </location>
</feature>
<proteinExistence type="predicted"/>
<evidence type="ECO:0000259" key="2">
    <source>
        <dbReference type="PROSITE" id="PS51387"/>
    </source>
</evidence>
<dbReference type="PIRSF" id="PIRSF000136">
    <property type="entry name" value="LGO_GLO"/>
    <property type="match status" value="1"/>
</dbReference>
<dbReference type="InterPro" id="IPR016169">
    <property type="entry name" value="FAD-bd_PCMH_sub2"/>
</dbReference>
<keyword evidence="1 3" id="KW-0560">Oxidoreductase</keyword>
<accession>A0A1M4EL05</accession>
<dbReference type="InterPro" id="IPR010031">
    <property type="entry name" value="FAD_lactone_oxidase-like"/>
</dbReference>
<dbReference type="PANTHER" id="PTHR43762:SF1">
    <property type="entry name" value="D-ARABINONO-1,4-LACTONE OXIDASE"/>
    <property type="match status" value="1"/>
</dbReference>
<gene>
    <name evidence="3" type="ORF">BN4615_P9053</name>
</gene>
<dbReference type="GO" id="GO:0050582">
    <property type="term" value="F:xylitol oxidase activity"/>
    <property type="evidence" value="ECO:0007669"/>
    <property type="project" value="UniProtKB-EC"/>
</dbReference>
<dbReference type="InterPro" id="IPR006094">
    <property type="entry name" value="Oxid_FAD_bind_N"/>
</dbReference>
<dbReference type="Pfam" id="PF01565">
    <property type="entry name" value="FAD_binding_4"/>
    <property type="match status" value="1"/>
</dbReference>
<dbReference type="Gene3D" id="3.30.70.2520">
    <property type="match status" value="1"/>
</dbReference>
<dbReference type="InterPro" id="IPR007173">
    <property type="entry name" value="ALO_C"/>
</dbReference>
<dbReference type="EMBL" id="LT559118">
    <property type="protein sequence ID" value="SBO99537.1"/>
    <property type="molecule type" value="Genomic_DNA"/>
</dbReference>
<dbReference type="GO" id="GO:0071949">
    <property type="term" value="F:FAD binding"/>
    <property type="evidence" value="ECO:0007669"/>
    <property type="project" value="InterPro"/>
</dbReference>
<dbReference type="PROSITE" id="PS51387">
    <property type="entry name" value="FAD_PCMH"/>
    <property type="match status" value="1"/>
</dbReference>
<dbReference type="SUPFAM" id="SSF56176">
    <property type="entry name" value="FAD-binding/transporter-associated domain-like"/>
    <property type="match status" value="1"/>
</dbReference>
<sequence>MELWEGKAVTLSNWAGNTTFRAKDVHHPTSLDELRRLVAASARVRALGSGHSFNGVADTTGDLVVLDRMPELVEIDSAAATVRVGARMTYATLAPLLHQAGFALANLASLPHISVAGSVATGTHGSGDAVRGLAAAVSGIELVTADGSLLSLSRGDADFPGAVVSVGALGVVTSLTLDLVPAFELRQYVREGLSPDALAHFDEIMSSGYSVSLFTDYRDTRVWLKREEELTTPDWYGTTPADGPRHPLPAMPADSCTGQLGVPGPWYERLPHFRADYPPSGAGDELQSELLLPRQHAVKALRELFAIGDRIRPVLQISEVRSIAADDLWLSPFNGRDSVGIHFTWVKDVAAVMPVLKLVEETLAPFGPIPHWGKLFTRWPECPGSFRSLVDRLDPAGKFANDFTRVLLGE</sequence>
<dbReference type="Gene3D" id="3.30.70.2530">
    <property type="match status" value="1"/>
</dbReference>
<evidence type="ECO:0000313" key="3">
    <source>
        <dbReference type="EMBL" id="SBO99537.1"/>
    </source>
</evidence>
<dbReference type="GO" id="GO:0080049">
    <property type="term" value="F:L-gulono-1,4-lactone dehydrogenase activity"/>
    <property type="evidence" value="ECO:0007669"/>
    <property type="project" value="TreeGrafter"/>
</dbReference>
<dbReference type="InterPro" id="IPR016166">
    <property type="entry name" value="FAD-bd_PCMH"/>
</dbReference>
<dbReference type="AlphaFoldDB" id="A0A1M4EL05"/>
<name>A0A1M4EL05_9ACTN</name>
<dbReference type="Pfam" id="PF04030">
    <property type="entry name" value="ALO"/>
    <property type="match status" value="1"/>
</dbReference>
<dbReference type="InterPro" id="IPR016167">
    <property type="entry name" value="FAD-bd_PCMH_sub1"/>
</dbReference>
<dbReference type="InterPro" id="IPR016171">
    <property type="entry name" value="Vanillyl_alc_oxidase_C-sub2"/>
</dbReference>
<dbReference type="InterPro" id="IPR036318">
    <property type="entry name" value="FAD-bd_PCMH-like_sf"/>
</dbReference>
<dbReference type="Gene3D" id="1.10.45.10">
    <property type="entry name" value="Vanillyl-alcohol Oxidase, Chain A, domain 4"/>
    <property type="match status" value="1"/>
</dbReference>
<reference evidence="3" key="1">
    <citation type="submission" date="2016-04" db="EMBL/GenBank/DDBJ databases">
        <authorList>
            <person name="Evans L.H."/>
            <person name="Alamgir A."/>
            <person name="Owens N."/>
            <person name="Weber N.D."/>
            <person name="Virtaneva K."/>
            <person name="Barbian K."/>
            <person name="Babar A."/>
            <person name="Rosenke K."/>
        </authorList>
    </citation>
    <scope>NUCLEOTIDE SEQUENCE</scope>
    <source>
        <strain evidence="3">Nono1</strain>
    </source>
</reference>
<dbReference type="EC" id="1.1.3.41" evidence="3"/>
<dbReference type="PANTHER" id="PTHR43762">
    <property type="entry name" value="L-GULONOLACTONE OXIDASE"/>
    <property type="match status" value="1"/>
</dbReference>
<organism evidence="3">
    <name type="scientific">Nonomuraea gerenzanensis</name>
    <dbReference type="NCBI Taxonomy" id="93944"/>
    <lineage>
        <taxon>Bacteria</taxon>
        <taxon>Bacillati</taxon>
        <taxon>Actinomycetota</taxon>
        <taxon>Actinomycetes</taxon>
        <taxon>Streptosporangiales</taxon>
        <taxon>Streptosporangiaceae</taxon>
        <taxon>Nonomuraea</taxon>
    </lineage>
</organism>
<dbReference type="Gene3D" id="3.30.465.10">
    <property type="match status" value="1"/>
</dbReference>
<protein>
    <submittedName>
        <fullName evidence="3">Xylitol oxidase</fullName>
        <ecNumber evidence="3">1.1.3.41</ecNumber>
    </submittedName>
</protein>
<evidence type="ECO:0000256" key="1">
    <source>
        <dbReference type="ARBA" id="ARBA00023002"/>
    </source>
</evidence>
<dbReference type="GO" id="GO:0003885">
    <property type="term" value="F:D-arabinono-1,4-lactone oxidase activity"/>
    <property type="evidence" value="ECO:0007669"/>
    <property type="project" value="InterPro"/>
</dbReference>
<dbReference type="GO" id="GO:0016020">
    <property type="term" value="C:membrane"/>
    <property type="evidence" value="ECO:0007669"/>
    <property type="project" value="InterPro"/>
</dbReference>